<dbReference type="SMART" id="SM00829">
    <property type="entry name" value="PKS_ER"/>
    <property type="match status" value="1"/>
</dbReference>
<comment type="similarity">
    <text evidence="2">Belongs to the zinc-containing alcohol dehydrogenase family. Class-III subfamily.</text>
</comment>
<name>A0A0D6R0V5_ARACU</name>
<evidence type="ECO:0000256" key="7">
    <source>
        <dbReference type="ARBA" id="ARBA00023027"/>
    </source>
</evidence>
<dbReference type="GO" id="GO:0008270">
    <property type="term" value="F:zinc ion binding"/>
    <property type="evidence" value="ECO:0007669"/>
    <property type="project" value="InterPro"/>
</dbReference>
<dbReference type="CDD" id="cd08301">
    <property type="entry name" value="alcohol_DH_plants"/>
    <property type="match status" value="1"/>
</dbReference>
<feature type="domain" description="Enoyl reductase (ER)" evidence="9">
    <location>
        <begin position="53"/>
        <end position="412"/>
    </location>
</feature>
<evidence type="ECO:0000256" key="5">
    <source>
        <dbReference type="ARBA" id="ARBA00022833"/>
    </source>
</evidence>
<dbReference type="SUPFAM" id="SSF50129">
    <property type="entry name" value="GroES-like"/>
    <property type="match status" value="2"/>
</dbReference>
<evidence type="ECO:0000256" key="6">
    <source>
        <dbReference type="ARBA" id="ARBA00023002"/>
    </source>
</evidence>
<evidence type="ECO:0000256" key="3">
    <source>
        <dbReference type="ARBA" id="ARBA00011738"/>
    </source>
</evidence>
<dbReference type="FunFam" id="3.40.50.720:FF:000003">
    <property type="entry name" value="S-(hydroxymethyl)glutathione dehydrogenase"/>
    <property type="match status" value="1"/>
</dbReference>
<sequence length="414" mass="44920">MEVKFETKRENQDSVGNSVKVSPHCNGELGNGHLCSNKTAGKVITCRAAVAWGAKQQLVIEEVQVDPPQPMEVRIKITHTSLCHTDITFWAMNEENGGVFPRIFGHEGAGIVESVGEGVTDLKEGDHVIPMFTGECGTCACCRSSKTNQCQKFKIDLTRSVMRSDEKTRFSIGGKPVYHFMATSTFSEYTVVDYACVAKIDKEAPLERACLLGCGIATGIGAVWNAAKIEPGSTVAIFGLGTVGLAVAEGARAKGASKIIGLDTNPSKFPKAKLLGVTDCVNPKDHEKPIQEVIHDMTDEGVDYSFECIGNTDVLYQAFLSTNKAWGLTVLLGLDAGPRKISLHPLELFDGRKLVASIFGGLKGRTDLPPLVKKYMNKEIQVDEFVTHELPFSNINKAFDLLSDGNCLRTVLHL</sequence>
<evidence type="ECO:0000256" key="1">
    <source>
        <dbReference type="ARBA" id="ARBA00001947"/>
    </source>
</evidence>
<dbReference type="Gene3D" id="3.90.180.10">
    <property type="entry name" value="Medium-chain alcohol dehydrogenases, catalytic domain"/>
    <property type="match status" value="1"/>
</dbReference>
<dbReference type="GO" id="GO:0046294">
    <property type="term" value="P:formaldehyde catabolic process"/>
    <property type="evidence" value="ECO:0007669"/>
    <property type="project" value="TreeGrafter"/>
</dbReference>
<accession>A0A0D6R0V5</accession>
<dbReference type="InterPro" id="IPR013149">
    <property type="entry name" value="ADH-like_C"/>
</dbReference>
<dbReference type="FunFam" id="3.90.180.10:FF:000007">
    <property type="entry name" value="Alcohol dehydrogenase 6"/>
    <property type="match status" value="1"/>
</dbReference>
<dbReference type="Gene3D" id="3.40.50.720">
    <property type="entry name" value="NAD(P)-binding Rossmann-like Domain"/>
    <property type="match status" value="1"/>
</dbReference>
<reference evidence="10" key="1">
    <citation type="submission" date="2015-03" db="EMBL/GenBank/DDBJ databases">
        <title>A transcriptome of Araucaria cunninghamii, an australian fine timber species.</title>
        <authorList>
            <person name="Jing Yi C.J.Y."/>
            <person name="Yin San L.Y.S."/>
            <person name="Abdul Karim S.S."/>
            <person name="Wan Azmi N.N."/>
            <person name="Hercus R.R."/>
            <person name="Croft L.L."/>
        </authorList>
    </citation>
    <scope>NUCLEOTIDE SEQUENCE</scope>
    <source>
        <strain evidence="10">MI0301</strain>
        <tissue evidence="10">Leaf</tissue>
    </source>
</reference>
<dbReference type="Pfam" id="PF00107">
    <property type="entry name" value="ADH_zinc_N"/>
    <property type="match status" value="1"/>
</dbReference>
<dbReference type="InterPro" id="IPR002328">
    <property type="entry name" value="ADH_Zn_CS"/>
</dbReference>
<dbReference type="EMBL" id="GCKF01040262">
    <property type="protein sequence ID" value="JAG95535.1"/>
    <property type="molecule type" value="Transcribed_RNA"/>
</dbReference>
<dbReference type="InterPro" id="IPR036291">
    <property type="entry name" value="NAD(P)-bd_dom_sf"/>
</dbReference>
<evidence type="ECO:0000259" key="9">
    <source>
        <dbReference type="SMART" id="SM00829"/>
    </source>
</evidence>
<dbReference type="PROSITE" id="PS00059">
    <property type="entry name" value="ADH_ZINC"/>
    <property type="match status" value="1"/>
</dbReference>
<dbReference type="PANTHER" id="PTHR43880">
    <property type="entry name" value="ALCOHOL DEHYDROGENASE"/>
    <property type="match status" value="1"/>
</dbReference>
<evidence type="ECO:0000313" key="10">
    <source>
        <dbReference type="EMBL" id="JAG95535.1"/>
    </source>
</evidence>
<evidence type="ECO:0000256" key="4">
    <source>
        <dbReference type="ARBA" id="ARBA00022723"/>
    </source>
</evidence>
<keyword evidence="5 8" id="KW-0862">Zinc</keyword>
<keyword evidence="6" id="KW-0560">Oxidoreductase</keyword>
<keyword evidence="7" id="KW-0520">NAD</keyword>
<dbReference type="Pfam" id="PF08240">
    <property type="entry name" value="ADH_N"/>
    <property type="match status" value="1"/>
</dbReference>
<dbReference type="GO" id="GO:0005829">
    <property type="term" value="C:cytosol"/>
    <property type="evidence" value="ECO:0007669"/>
    <property type="project" value="TreeGrafter"/>
</dbReference>
<comment type="cofactor">
    <cofactor evidence="1 8">
        <name>Zn(2+)</name>
        <dbReference type="ChEBI" id="CHEBI:29105"/>
    </cofactor>
</comment>
<evidence type="ECO:0000256" key="8">
    <source>
        <dbReference type="RuleBase" id="RU361277"/>
    </source>
</evidence>
<dbReference type="AlphaFoldDB" id="A0A0D6R0V5"/>
<protein>
    <recommendedName>
        <fullName evidence="9">Enoyl reductase (ER) domain-containing protein</fullName>
    </recommendedName>
</protein>
<dbReference type="InterPro" id="IPR013154">
    <property type="entry name" value="ADH-like_N"/>
</dbReference>
<dbReference type="InterPro" id="IPR020843">
    <property type="entry name" value="ER"/>
</dbReference>
<dbReference type="InterPro" id="IPR011032">
    <property type="entry name" value="GroES-like_sf"/>
</dbReference>
<dbReference type="PANTHER" id="PTHR43880:SF56">
    <property type="entry name" value="ALCOHOL DEHYDROGENASE-LIKE 4"/>
    <property type="match status" value="1"/>
</dbReference>
<dbReference type="GO" id="GO:0051903">
    <property type="term" value="F:S-(hydroxymethyl)glutathione dehydrogenase [NAD(P)+] activity"/>
    <property type="evidence" value="ECO:0007669"/>
    <property type="project" value="TreeGrafter"/>
</dbReference>
<evidence type="ECO:0000256" key="2">
    <source>
        <dbReference type="ARBA" id="ARBA00010902"/>
    </source>
</evidence>
<dbReference type="SUPFAM" id="SSF51735">
    <property type="entry name" value="NAD(P)-binding Rossmann-fold domains"/>
    <property type="match status" value="1"/>
</dbReference>
<keyword evidence="4 8" id="KW-0479">Metal-binding</keyword>
<organism evidence="10">
    <name type="scientific">Araucaria cunninghamii</name>
    <name type="common">Hoop pine</name>
    <name type="synonym">Moreton Bay pine</name>
    <dbReference type="NCBI Taxonomy" id="56994"/>
    <lineage>
        <taxon>Eukaryota</taxon>
        <taxon>Viridiplantae</taxon>
        <taxon>Streptophyta</taxon>
        <taxon>Embryophyta</taxon>
        <taxon>Tracheophyta</taxon>
        <taxon>Spermatophyta</taxon>
        <taxon>Pinopsida</taxon>
        <taxon>Pinidae</taxon>
        <taxon>Conifers II</taxon>
        <taxon>Araucariales</taxon>
        <taxon>Araucariaceae</taxon>
        <taxon>Araucaria</taxon>
    </lineage>
</organism>
<proteinExistence type="inferred from homology"/>
<comment type="subunit">
    <text evidence="3">Homodimer.</text>
</comment>